<dbReference type="OrthoDB" id="5694214at2"/>
<dbReference type="STRING" id="1176587.A8C56_20720"/>
<dbReference type="KEGG" id="nia:A8C56_20720"/>
<protein>
    <submittedName>
        <fullName evidence="9">Carbohydrate-binding protein SusD</fullName>
    </submittedName>
</protein>
<evidence type="ECO:0000256" key="4">
    <source>
        <dbReference type="ARBA" id="ARBA00023136"/>
    </source>
</evidence>
<evidence type="ECO:0000256" key="1">
    <source>
        <dbReference type="ARBA" id="ARBA00004442"/>
    </source>
</evidence>
<keyword evidence="3" id="KW-0732">Signal</keyword>
<evidence type="ECO:0000256" key="5">
    <source>
        <dbReference type="ARBA" id="ARBA00023237"/>
    </source>
</evidence>
<dbReference type="EMBL" id="CP015772">
    <property type="protein sequence ID" value="ANH84106.1"/>
    <property type="molecule type" value="Genomic_DNA"/>
</dbReference>
<sequence length="525" mass="58859">MKQSVNSLSVLFLLLFLWGCQKDLLNTIPNDRISTEIFWKTETDAVLAANAVYTYMAEDADHFIGWDCMSDIVFTNPTGPQEASISQGQFNALNSRISGDWTRNYAGIRAANSFLANVDKIEVTDPALIDRLKGEVRALRSYFYYQLVFLFGDVPLVTSELTVDESRRVTRDPAKAVWDFVASELDAAAAVLPVKQSDVGRFTKGAALALKARAMLYAGRWQEAADAARQVMDLGVYSLLPSYKTLFSYQSENSPEVILDIQYVQDVYSNSIFQALAPRSVNANSKWVPTKKIVDAYEMKNGAAITDPGSGYDPADPYKNRDPRLQYSVFVPGDSLPNGKIFNSLPDSKTGDAVGSSFVVSPTGFNVKKYVNKEDLAHPGNCGINLILIRYAEVLLTFAEAKTELNQLDEKLYDALNKVRQRADVNQPAITTGKSQAQLQNIIRHERMVELAFEGQRFFDIRRWKIAGEVMPGKVYGITYKDDQGQLQTIEVPGWTQVWDNKNYLWPVPQKERELNTNLTQNPGW</sequence>
<dbReference type="InterPro" id="IPR012944">
    <property type="entry name" value="SusD_RagB_dom"/>
</dbReference>
<evidence type="ECO:0000313" key="10">
    <source>
        <dbReference type="Proteomes" id="UP000077667"/>
    </source>
</evidence>
<dbReference type="SUPFAM" id="SSF48452">
    <property type="entry name" value="TPR-like"/>
    <property type="match status" value="1"/>
</dbReference>
<dbReference type="Gene3D" id="1.25.40.390">
    <property type="match status" value="1"/>
</dbReference>
<keyword evidence="5" id="KW-0998">Cell outer membrane</keyword>
<evidence type="ECO:0000313" key="9">
    <source>
        <dbReference type="EMBL" id="ANH84106.1"/>
    </source>
</evidence>
<dbReference type="CDD" id="cd08977">
    <property type="entry name" value="SusD"/>
    <property type="match status" value="1"/>
</dbReference>
<dbReference type="GO" id="GO:0009279">
    <property type="term" value="C:cell outer membrane"/>
    <property type="evidence" value="ECO:0007669"/>
    <property type="project" value="UniProtKB-SubCell"/>
</dbReference>
<dbReference type="RefSeq" id="WP_067762368.1">
    <property type="nucleotide sequence ID" value="NZ_CP015772.1"/>
</dbReference>
<dbReference type="InterPro" id="IPR011990">
    <property type="entry name" value="TPR-like_helical_dom_sf"/>
</dbReference>
<organism evidence="9 10">
    <name type="scientific">Niabella ginsenosidivorans</name>
    <dbReference type="NCBI Taxonomy" id="1176587"/>
    <lineage>
        <taxon>Bacteria</taxon>
        <taxon>Pseudomonadati</taxon>
        <taxon>Bacteroidota</taxon>
        <taxon>Chitinophagia</taxon>
        <taxon>Chitinophagales</taxon>
        <taxon>Chitinophagaceae</taxon>
        <taxon>Niabella</taxon>
    </lineage>
</organism>
<dbReference type="Pfam" id="PF07980">
    <property type="entry name" value="SusD_RagB"/>
    <property type="match status" value="1"/>
</dbReference>
<comment type="subcellular location">
    <subcellularLocation>
        <location evidence="1">Cell outer membrane</location>
    </subcellularLocation>
</comment>
<proteinExistence type="inferred from homology"/>
<evidence type="ECO:0000256" key="2">
    <source>
        <dbReference type="ARBA" id="ARBA00006275"/>
    </source>
</evidence>
<dbReference type="AlphaFoldDB" id="A0A1A9I935"/>
<evidence type="ECO:0000256" key="6">
    <source>
        <dbReference type="SAM" id="Coils"/>
    </source>
</evidence>
<evidence type="ECO:0000259" key="8">
    <source>
        <dbReference type="Pfam" id="PF14322"/>
    </source>
</evidence>
<accession>A0A1A9I935</accession>
<reference evidence="9 10" key="1">
    <citation type="submission" date="2016-05" db="EMBL/GenBank/DDBJ databases">
        <title>Niabella ginsenosidivorans BS26 whole genome sequencing.</title>
        <authorList>
            <person name="Im W.T."/>
            <person name="Siddiqi M.Z."/>
        </authorList>
    </citation>
    <scope>NUCLEOTIDE SEQUENCE [LARGE SCALE GENOMIC DNA]</scope>
    <source>
        <strain evidence="9 10">BS26</strain>
    </source>
</reference>
<gene>
    <name evidence="9" type="ORF">A8C56_20720</name>
</gene>
<name>A0A1A9I935_9BACT</name>
<dbReference type="InterPro" id="IPR033985">
    <property type="entry name" value="SusD-like_N"/>
</dbReference>
<keyword evidence="6" id="KW-0175">Coiled coil</keyword>
<evidence type="ECO:0000256" key="3">
    <source>
        <dbReference type="ARBA" id="ARBA00022729"/>
    </source>
</evidence>
<evidence type="ECO:0000259" key="7">
    <source>
        <dbReference type="Pfam" id="PF07980"/>
    </source>
</evidence>
<dbReference type="Proteomes" id="UP000077667">
    <property type="component" value="Chromosome"/>
</dbReference>
<keyword evidence="10" id="KW-1185">Reference proteome</keyword>
<keyword evidence="4" id="KW-0472">Membrane</keyword>
<feature type="coiled-coil region" evidence="6">
    <location>
        <begin position="391"/>
        <end position="418"/>
    </location>
</feature>
<dbReference type="Pfam" id="PF14322">
    <property type="entry name" value="SusD-like_3"/>
    <property type="match status" value="1"/>
</dbReference>
<comment type="similarity">
    <text evidence="2">Belongs to the SusD family.</text>
</comment>
<feature type="domain" description="RagB/SusD" evidence="7">
    <location>
        <begin position="255"/>
        <end position="525"/>
    </location>
</feature>
<feature type="domain" description="SusD-like N-terminal" evidence="8">
    <location>
        <begin position="88"/>
        <end position="216"/>
    </location>
</feature>